<feature type="domain" description="HPt" evidence="25">
    <location>
        <begin position="1037"/>
        <end position="1129"/>
    </location>
</feature>
<dbReference type="Pfam" id="PF00512">
    <property type="entry name" value="HisKA"/>
    <property type="match status" value="1"/>
</dbReference>
<dbReference type="SUPFAM" id="SSF47226">
    <property type="entry name" value="Histidine-containing phosphotransfer domain, HPT domain"/>
    <property type="match status" value="1"/>
</dbReference>
<dbReference type="InterPro" id="IPR001610">
    <property type="entry name" value="PAC"/>
</dbReference>
<feature type="domain" description="PAS" evidence="23">
    <location>
        <begin position="344"/>
        <end position="413"/>
    </location>
</feature>
<evidence type="ECO:0000256" key="18">
    <source>
        <dbReference type="PROSITE-ProRule" id="PRU00110"/>
    </source>
</evidence>
<feature type="domain" description="PAC" evidence="24">
    <location>
        <begin position="416"/>
        <end position="468"/>
    </location>
</feature>
<evidence type="ECO:0000256" key="7">
    <source>
        <dbReference type="ARBA" id="ARBA00022679"/>
    </source>
</evidence>
<keyword evidence="5" id="KW-1003">Cell membrane</keyword>
<keyword evidence="10" id="KW-0418">Kinase</keyword>
<name>A0A7W5P9C7_9ACTN</name>
<feature type="transmembrane region" description="Helical" evidence="20">
    <location>
        <begin position="117"/>
        <end position="135"/>
    </location>
</feature>
<dbReference type="GO" id="GO:0005524">
    <property type="term" value="F:ATP binding"/>
    <property type="evidence" value="ECO:0007669"/>
    <property type="project" value="UniProtKB-KW"/>
</dbReference>
<keyword evidence="7" id="KW-0808">Transferase</keyword>
<proteinExistence type="inferred from homology"/>
<dbReference type="Pfam" id="PF02518">
    <property type="entry name" value="HATPase_c"/>
    <property type="match status" value="1"/>
</dbReference>
<evidence type="ECO:0000259" key="22">
    <source>
        <dbReference type="PROSITE" id="PS50110"/>
    </source>
</evidence>
<dbReference type="EMBL" id="JACHZG010000002">
    <property type="protein sequence ID" value="MBB3328776.1"/>
    <property type="molecule type" value="Genomic_DNA"/>
</dbReference>
<evidence type="ECO:0000259" key="21">
    <source>
        <dbReference type="PROSITE" id="PS50109"/>
    </source>
</evidence>
<evidence type="ECO:0000256" key="11">
    <source>
        <dbReference type="ARBA" id="ARBA00022840"/>
    </source>
</evidence>
<evidence type="ECO:0000259" key="23">
    <source>
        <dbReference type="PROSITE" id="PS50112"/>
    </source>
</evidence>
<evidence type="ECO:0000256" key="15">
    <source>
        <dbReference type="ARBA" id="ARBA00064003"/>
    </source>
</evidence>
<sequence>MTAVAHPPLLARATSNRWFDFAAQLVAWCLLAAVVGVHLAGGPPETGHRLLVGNVALLASMTFGVVCCVQAARRPTPSRRAWTLVTVALSLGMLGQVFFTIGILDGTQSKPSRVSDILSYLGYCVPLLIALFLFPRPPERLISRFRGVVDAVVITTSVLIVSEGTVLGVLRQAMDLSSPAGLATLAYPVADIAICAVVLTLGMRQAVADRLGWFCMGAGLLALAVTDSLYVRLLAEGATGATGTPLVLGWVAVPVLIGLSSQTAARSAGSRHWNLDLTAQLLPYVPVAAAGVVLALHPIVDDPFLIAAGLLLLITVAARQVMIVYENLTLTRDLERKVAERTSELATVGSIVTSSRDAVVGWNLDRTVSTWNPAAEELFGYRAVDVIGQSPDFLPQETQELLVAMLQSAAREEELPTIESEWSRPNGTSVPIAMTVSPVRDACGGVVGISFSAQDITERKREAEALEEAREEALRSSRVKSEFLATMSHEIRTPMNGVIGLVSLLLDTELDAQQRDYAEGVHHAGQALLDVINDILDFSKLEAGKVVLDSDDFDLRRLVEEVGDLLAPAAYAKGLELLVDFDLDAVRGVRGDHMRVRQVLLNLASNAVKFTAQGEVRIRVTSTPVEGGTVGVHVEVVDTGIGVAEADQPRLFDSFSQADASTTRRYGGTGLGLAIVRRLVEAMDGEVGVRSTPGEGSTFWFDVRLPVAELAPPALSDLPALGSLPARLHALVVDDNATNRTILAGQLSAWGIAVDAVESAAHAQEALRTVRAAHRRYDLAILDMLMPDVDGLELARLINADPETAGLPMIMLSSAPRLPQPMLAEVGVARWLNKPVRAAALYDAIVRLMTGRGRRGDDGEGQAQRSLAAVPPPSRGRVLVVEDNELNQLVARGLVERLGFQTDVARDGLEALEALGRQTYDVVLMDCHMPVMDGFAATRRIREAERGHARTPVVAITASALVSDRERCLGAGMDDYVAKPIDPDVLAEVLDRWAPPPHEDGPLAARDDPADLSLVEDLGHIDADQIEGLAELRTPDGGSLLATFISSFTRRAEDRLAAIRDCVGRGDDEALAMAAHELKGSAATIGAVRVAALCGELEHGGCRVLEHAPGLLDDLAEELGLAVHELDAIAGRAA</sequence>
<feature type="domain" description="Response regulatory" evidence="22">
    <location>
        <begin position="729"/>
        <end position="849"/>
    </location>
</feature>
<feature type="transmembrane region" description="Helical" evidence="20">
    <location>
        <begin position="213"/>
        <end position="235"/>
    </location>
</feature>
<dbReference type="GO" id="GO:0006355">
    <property type="term" value="P:regulation of DNA-templated transcription"/>
    <property type="evidence" value="ECO:0007669"/>
    <property type="project" value="InterPro"/>
</dbReference>
<dbReference type="EC" id="2.7.13.3" evidence="4"/>
<dbReference type="InterPro" id="IPR036890">
    <property type="entry name" value="HATPase_C_sf"/>
</dbReference>
<keyword evidence="14 20" id="KW-0472">Membrane</keyword>
<evidence type="ECO:0000256" key="2">
    <source>
        <dbReference type="ARBA" id="ARBA00004651"/>
    </source>
</evidence>
<evidence type="ECO:0000259" key="24">
    <source>
        <dbReference type="PROSITE" id="PS50113"/>
    </source>
</evidence>
<evidence type="ECO:0000259" key="25">
    <source>
        <dbReference type="PROSITE" id="PS50894"/>
    </source>
</evidence>
<keyword evidence="8 20" id="KW-0812">Transmembrane</keyword>
<dbReference type="PANTHER" id="PTHR45339:SF1">
    <property type="entry name" value="HYBRID SIGNAL TRANSDUCTION HISTIDINE KINASE J"/>
    <property type="match status" value="1"/>
</dbReference>
<evidence type="ECO:0000256" key="14">
    <source>
        <dbReference type="ARBA" id="ARBA00023136"/>
    </source>
</evidence>
<dbReference type="PRINTS" id="PR00344">
    <property type="entry name" value="BCTRLSENSOR"/>
</dbReference>
<organism evidence="26 27">
    <name type="scientific">Microlunatus antarcticus</name>
    <dbReference type="NCBI Taxonomy" id="53388"/>
    <lineage>
        <taxon>Bacteria</taxon>
        <taxon>Bacillati</taxon>
        <taxon>Actinomycetota</taxon>
        <taxon>Actinomycetes</taxon>
        <taxon>Propionibacteriales</taxon>
        <taxon>Propionibacteriaceae</taxon>
        <taxon>Microlunatus</taxon>
    </lineage>
</organism>
<dbReference type="CDD" id="cd00082">
    <property type="entry name" value="HisKA"/>
    <property type="match status" value="1"/>
</dbReference>
<comment type="caution">
    <text evidence="26">The sequence shown here is derived from an EMBL/GenBank/DDBJ whole genome shotgun (WGS) entry which is preliminary data.</text>
</comment>
<evidence type="ECO:0000256" key="5">
    <source>
        <dbReference type="ARBA" id="ARBA00022475"/>
    </source>
</evidence>
<feature type="transmembrane region" description="Helical" evidence="20">
    <location>
        <begin position="21"/>
        <end position="39"/>
    </location>
</feature>
<comment type="subunit">
    <text evidence="15">At low DSF concentrations, interacts with RpfF.</text>
</comment>
<dbReference type="InterPro" id="IPR003661">
    <property type="entry name" value="HisK_dim/P_dom"/>
</dbReference>
<feature type="transmembrane region" description="Helical" evidence="20">
    <location>
        <begin position="51"/>
        <end position="69"/>
    </location>
</feature>
<dbReference type="PROSITE" id="PS50113">
    <property type="entry name" value="PAC"/>
    <property type="match status" value="1"/>
</dbReference>
<dbReference type="Gene3D" id="1.10.287.130">
    <property type="match status" value="1"/>
</dbReference>
<dbReference type="RefSeq" id="WP_183341956.1">
    <property type="nucleotide sequence ID" value="NZ_JACHZG010000002.1"/>
</dbReference>
<evidence type="ECO:0000256" key="9">
    <source>
        <dbReference type="ARBA" id="ARBA00022741"/>
    </source>
</evidence>
<dbReference type="PANTHER" id="PTHR45339">
    <property type="entry name" value="HYBRID SIGNAL TRANSDUCTION HISTIDINE KINASE J"/>
    <property type="match status" value="1"/>
</dbReference>
<dbReference type="SUPFAM" id="SSF55785">
    <property type="entry name" value="PYP-like sensor domain (PAS domain)"/>
    <property type="match status" value="1"/>
</dbReference>
<evidence type="ECO:0000256" key="10">
    <source>
        <dbReference type="ARBA" id="ARBA00022777"/>
    </source>
</evidence>
<dbReference type="SMART" id="SM00448">
    <property type="entry name" value="REC"/>
    <property type="match status" value="2"/>
</dbReference>
<evidence type="ECO:0000256" key="4">
    <source>
        <dbReference type="ARBA" id="ARBA00012438"/>
    </source>
</evidence>
<keyword evidence="11" id="KW-0067">ATP-binding</keyword>
<evidence type="ECO:0000313" key="26">
    <source>
        <dbReference type="EMBL" id="MBB3328776.1"/>
    </source>
</evidence>
<dbReference type="PROSITE" id="PS50894">
    <property type="entry name" value="HPT"/>
    <property type="match status" value="1"/>
</dbReference>
<evidence type="ECO:0000256" key="16">
    <source>
        <dbReference type="ARBA" id="ARBA00068150"/>
    </source>
</evidence>
<dbReference type="InterPro" id="IPR000014">
    <property type="entry name" value="PAS"/>
</dbReference>
<dbReference type="Pfam" id="PF01627">
    <property type="entry name" value="Hpt"/>
    <property type="match status" value="1"/>
</dbReference>
<dbReference type="SMART" id="SM00388">
    <property type="entry name" value="HisKA"/>
    <property type="match status" value="1"/>
</dbReference>
<feature type="transmembrane region" description="Helical" evidence="20">
    <location>
        <begin position="281"/>
        <end position="300"/>
    </location>
</feature>
<feature type="modified residue" description="Phosphohistidine" evidence="18">
    <location>
        <position position="1076"/>
    </location>
</feature>
<dbReference type="SMART" id="SM00086">
    <property type="entry name" value="PAC"/>
    <property type="match status" value="1"/>
</dbReference>
<dbReference type="CDD" id="cd16922">
    <property type="entry name" value="HATPase_EvgS-ArcB-TorS-like"/>
    <property type="match status" value="1"/>
</dbReference>
<evidence type="ECO:0000313" key="27">
    <source>
        <dbReference type="Proteomes" id="UP000565572"/>
    </source>
</evidence>
<dbReference type="SMART" id="SM00091">
    <property type="entry name" value="PAS"/>
    <property type="match status" value="1"/>
</dbReference>
<dbReference type="GO" id="GO:0005886">
    <property type="term" value="C:plasma membrane"/>
    <property type="evidence" value="ECO:0007669"/>
    <property type="project" value="UniProtKB-SubCell"/>
</dbReference>
<evidence type="ECO:0000256" key="12">
    <source>
        <dbReference type="ARBA" id="ARBA00022989"/>
    </source>
</evidence>
<evidence type="ECO:0000256" key="13">
    <source>
        <dbReference type="ARBA" id="ARBA00023012"/>
    </source>
</evidence>
<dbReference type="InterPro" id="IPR013767">
    <property type="entry name" value="PAS_fold"/>
</dbReference>
<dbReference type="FunFam" id="1.10.287.130:FF:000002">
    <property type="entry name" value="Two-component osmosensing histidine kinase"/>
    <property type="match status" value="1"/>
</dbReference>
<dbReference type="PROSITE" id="PS50112">
    <property type="entry name" value="PAS"/>
    <property type="match status" value="1"/>
</dbReference>
<dbReference type="CDD" id="cd00130">
    <property type="entry name" value="PAS"/>
    <property type="match status" value="1"/>
</dbReference>
<dbReference type="AlphaFoldDB" id="A0A7W5P9C7"/>
<dbReference type="CDD" id="cd00156">
    <property type="entry name" value="REC"/>
    <property type="match status" value="1"/>
</dbReference>
<keyword evidence="27" id="KW-1185">Reference proteome</keyword>
<dbReference type="InterPro" id="IPR008207">
    <property type="entry name" value="Sig_transdc_His_kin_Hpt_dom"/>
</dbReference>
<keyword evidence="6 19" id="KW-0597">Phosphoprotein</keyword>
<feature type="transmembrane region" description="Helical" evidence="20">
    <location>
        <begin position="182"/>
        <end position="201"/>
    </location>
</feature>
<dbReference type="SUPFAM" id="SSF55874">
    <property type="entry name" value="ATPase domain of HSP90 chaperone/DNA topoisomerase II/histidine kinase"/>
    <property type="match status" value="1"/>
</dbReference>
<comment type="similarity">
    <text evidence="3">In the N-terminal section; belongs to the phytochrome family.</text>
</comment>
<feature type="transmembrane region" description="Helical" evidence="20">
    <location>
        <begin position="241"/>
        <end position="260"/>
    </location>
</feature>
<feature type="domain" description="Response regulatory" evidence="22">
    <location>
        <begin position="877"/>
        <end position="994"/>
    </location>
</feature>
<dbReference type="SMART" id="SM00387">
    <property type="entry name" value="HATPase_c"/>
    <property type="match status" value="1"/>
</dbReference>
<evidence type="ECO:0000256" key="1">
    <source>
        <dbReference type="ARBA" id="ARBA00000085"/>
    </source>
</evidence>
<keyword evidence="12 20" id="KW-1133">Transmembrane helix</keyword>
<dbReference type="Pfam" id="PF00072">
    <property type="entry name" value="Response_reg"/>
    <property type="match status" value="2"/>
</dbReference>
<reference evidence="26 27" key="1">
    <citation type="submission" date="2020-08" db="EMBL/GenBank/DDBJ databases">
        <title>Sequencing the genomes of 1000 actinobacteria strains.</title>
        <authorList>
            <person name="Klenk H.-P."/>
        </authorList>
    </citation>
    <scope>NUCLEOTIDE SEQUENCE [LARGE SCALE GENOMIC DNA]</scope>
    <source>
        <strain evidence="26 27">DSM 11053</strain>
    </source>
</reference>
<feature type="transmembrane region" description="Helical" evidence="20">
    <location>
        <begin position="81"/>
        <end position="105"/>
    </location>
</feature>
<dbReference type="FunFam" id="3.30.565.10:FF:000010">
    <property type="entry name" value="Sensor histidine kinase RcsC"/>
    <property type="match status" value="1"/>
</dbReference>
<dbReference type="SUPFAM" id="SSF47384">
    <property type="entry name" value="Homodimeric domain of signal transducing histidine kinase"/>
    <property type="match status" value="1"/>
</dbReference>
<dbReference type="Gene3D" id="3.40.50.2300">
    <property type="match status" value="2"/>
</dbReference>
<dbReference type="CDD" id="cd17546">
    <property type="entry name" value="REC_hyHK_CKI1_RcsC-like"/>
    <property type="match status" value="1"/>
</dbReference>
<dbReference type="Gene3D" id="3.30.565.10">
    <property type="entry name" value="Histidine kinase-like ATPase, C-terminal domain"/>
    <property type="match status" value="1"/>
</dbReference>
<dbReference type="InterPro" id="IPR011006">
    <property type="entry name" value="CheY-like_superfamily"/>
</dbReference>
<feature type="modified residue" description="4-aspartylphosphate" evidence="19">
    <location>
        <position position="926"/>
    </location>
</feature>
<keyword evidence="9" id="KW-0547">Nucleotide-binding</keyword>
<comment type="subcellular location">
    <subcellularLocation>
        <location evidence="2">Cell membrane</location>
        <topology evidence="2">Multi-pass membrane protein</topology>
    </subcellularLocation>
</comment>
<accession>A0A7W5P9C7</accession>
<feature type="transmembrane region" description="Helical" evidence="20">
    <location>
        <begin position="147"/>
        <end position="170"/>
    </location>
</feature>
<dbReference type="InterPro" id="IPR003594">
    <property type="entry name" value="HATPase_dom"/>
</dbReference>
<gene>
    <name evidence="26" type="ORF">FHX39_003761</name>
</gene>
<dbReference type="InterPro" id="IPR001789">
    <property type="entry name" value="Sig_transdc_resp-reg_receiver"/>
</dbReference>
<dbReference type="Gene3D" id="3.30.450.20">
    <property type="entry name" value="PAS domain"/>
    <property type="match status" value="1"/>
</dbReference>
<evidence type="ECO:0000256" key="20">
    <source>
        <dbReference type="SAM" id="Phobius"/>
    </source>
</evidence>
<dbReference type="CDD" id="cd00088">
    <property type="entry name" value="HPT"/>
    <property type="match status" value="1"/>
</dbReference>
<evidence type="ECO:0000256" key="3">
    <source>
        <dbReference type="ARBA" id="ARBA00006402"/>
    </source>
</evidence>
<evidence type="ECO:0000256" key="8">
    <source>
        <dbReference type="ARBA" id="ARBA00022692"/>
    </source>
</evidence>
<dbReference type="NCBIfam" id="TIGR00229">
    <property type="entry name" value="sensory_box"/>
    <property type="match status" value="1"/>
</dbReference>
<evidence type="ECO:0000256" key="6">
    <source>
        <dbReference type="ARBA" id="ARBA00022553"/>
    </source>
</evidence>
<dbReference type="InterPro" id="IPR005467">
    <property type="entry name" value="His_kinase_dom"/>
</dbReference>
<dbReference type="Proteomes" id="UP000565572">
    <property type="component" value="Unassembled WGS sequence"/>
</dbReference>
<comment type="catalytic activity">
    <reaction evidence="1">
        <text>ATP + protein L-histidine = ADP + protein N-phospho-L-histidine.</text>
        <dbReference type="EC" id="2.7.13.3"/>
    </reaction>
</comment>
<dbReference type="InterPro" id="IPR036641">
    <property type="entry name" value="HPT_dom_sf"/>
</dbReference>
<dbReference type="InterPro" id="IPR004358">
    <property type="entry name" value="Sig_transdc_His_kin-like_C"/>
</dbReference>
<dbReference type="Pfam" id="PF00989">
    <property type="entry name" value="PAS"/>
    <property type="match status" value="1"/>
</dbReference>
<evidence type="ECO:0000256" key="17">
    <source>
        <dbReference type="ARBA" id="ARBA00074306"/>
    </source>
</evidence>
<dbReference type="GO" id="GO:0000155">
    <property type="term" value="F:phosphorelay sensor kinase activity"/>
    <property type="evidence" value="ECO:0007669"/>
    <property type="project" value="InterPro"/>
</dbReference>
<evidence type="ECO:0000256" key="19">
    <source>
        <dbReference type="PROSITE-ProRule" id="PRU00169"/>
    </source>
</evidence>
<dbReference type="SUPFAM" id="SSF52172">
    <property type="entry name" value="CheY-like"/>
    <property type="match status" value="2"/>
</dbReference>
<dbReference type="Gene3D" id="1.20.120.160">
    <property type="entry name" value="HPT domain"/>
    <property type="match status" value="1"/>
</dbReference>
<protein>
    <recommendedName>
        <fullName evidence="17">Circadian input-output histidine kinase CikA</fullName>
        <ecNumber evidence="4">2.7.13.3</ecNumber>
    </recommendedName>
    <alternativeName>
        <fullName evidence="16">Sensory/regulatory protein RpfC</fullName>
    </alternativeName>
</protein>
<dbReference type="PROSITE" id="PS50110">
    <property type="entry name" value="RESPONSE_REGULATORY"/>
    <property type="match status" value="2"/>
</dbReference>
<dbReference type="InterPro" id="IPR035965">
    <property type="entry name" value="PAS-like_dom_sf"/>
</dbReference>
<feature type="modified residue" description="4-aspartylphosphate" evidence="19">
    <location>
        <position position="783"/>
    </location>
</feature>
<dbReference type="PROSITE" id="PS50109">
    <property type="entry name" value="HIS_KIN"/>
    <property type="match status" value="1"/>
</dbReference>
<dbReference type="InterPro" id="IPR000700">
    <property type="entry name" value="PAS-assoc_C"/>
</dbReference>
<feature type="domain" description="Histidine kinase" evidence="21">
    <location>
        <begin position="486"/>
        <end position="707"/>
    </location>
</feature>
<keyword evidence="13" id="KW-0902">Two-component regulatory system</keyword>
<dbReference type="InterPro" id="IPR036097">
    <property type="entry name" value="HisK_dim/P_sf"/>
</dbReference>